<gene>
    <name evidence="1" type="ORF">GpartN1_g2708.t1</name>
</gene>
<reference evidence="1" key="1">
    <citation type="journal article" date="2022" name="Proc. Natl. Acad. Sci. U.S.A.">
        <title>Life cycle and functional genomics of the unicellular red alga Galdieria for elucidating algal and plant evolution and industrial use.</title>
        <authorList>
            <person name="Hirooka S."/>
            <person name="Itabashi T."/>
            <person name="Ichinose T.M."/>
            <person name="Onuma R."/>
            <person name="Fujiwara T."/>
            <person name="Yamashita S."/>
            <person name="Jong L.W."/>
            <person name="Tomita R."/>
            <person name="Iwane A.H."/>
            <person name="Miyagishima S.Y."/>
        </authorList>
    </citation>
    <scope>NUCLEOTIDE SEQUENCE</scope>
    <source>
        <strain evidence="1">NBRC 102759</strain>
    </source>
</reference>
<name>A0A9C7PWE3_9RHOD</name>
<evidence type="ECO:0000313" key="1">
    <source>
        <dbReference type="EMBL" id="GJQ10917.1"/>
    </source>
</evidence>
<keyword evidence="2" id="KW-1185">Reference proteome</keyword>
<accession>A0A9C7PWE3</accession>
<dbReference type="EMBL" id="BQMJ01000019">
    <property type="protein sequence ID" value="GJQ10917.1"/>
    <property type="molecule type" value="Genomic_DNA"/>
</dbReference>
<dbReference type="Proteomes" id="UP001061958">
    <property type="component" value="Unassembled WGS sequence"/>
</dbReference>
<evidence type="ECO:0000313" key="2">
    <source>
        <dbReference type="Proteomes" id="UP001061958"/>
    </source>
</evidence>
<organism evidence="1 2">
    <name type="scientific">Galdieria partita</name>
    <dbReference type="NCBI Taxonomy" id="83374"/>
    <lineage>
        <taxon>Eukaryota</taxon>
        <taxon>Rhodophyta</taxon>
        <taxon>Bangiophyceae</taxon>
        <taxon>Galdieriales</taxon>
        <taxon>Galdieriaceae</taxon>
        <taxon>Galdieria</taxon>
    </lineage>
</organism>
<dbReference type="OrthoDB" id="10320382at2759"/>
<proteinExistence type="predicted"/>
<sequence>MWCKLRWKQLYKPASHCLKRHNLRPLYTNCETDSKTTEDTLRGNAIKPQDSVGVARRSSADLRRRYKPATDTSYGKKLLREWQISSKEDKETLFLLANWLGYYGPSIYRIVETGDILSLKKSNPGKYFSFLLENIATVTQLSSSLYEKAQQETRERSEHLQVYLEVLLCSGHWEEVYHIYSKSPPWAMSTSSALKPCVYVYSMAALCLLGDRARCSALLYEVLNVADVRTKDNLGFAVLETLRNVERLEAALEWLEFCRTEQVALNIPATFLEPFVDNNDIFMVERILRFCSEYNGGNIVFTEDEKVLQKEKKKSESLLKIVIFLLENREWSLKYMREEQLLGFIVNHVQDLEALYGFLDGLCILNQHIQPLWMRKLLFLCKSSKSETNHFLTPCLVVSLLQRSKIVNEEVASLVLEWAKEQKDFESARRLLEFLESQFCSISPFMVKLYIQLAAEMTRSDELCNVATTDNVSFSSLKEPSHVISHLEEFLQYLESKGMYVSQSVLLEIESTLENFGLVDYLGIVQKRLQ</sequence>
<dbReference type="AlphaFoldDB" id="A0A9C7PWE3"/>
<protein>
    <submittedName>
        <fullName evidence="1">Uncharacterized protein</fullName>
    </submittedName>
</protein>
<reference evidence="1" key="2">
    <citation type="submission" date="2022-01" db="EMBL/GenBank/DDBJ databases">
        <authorList>
            <person name="Hirooka S."/>
            <person name="Miyagishima S.Y."/>
        </authorList>
    </citation>
    <scope>NUCLEOTIDE SEQUENCE</scope>
    <source>
        <strain evidence="1">NBRC 102759</strain>
    </source>
</reference>
<comment type="caution">
    <text evidence="1">The sequence shown here is derived from an EMBL/GenBank/DDBJ whole genome shotgun (WGS) entry which is preliminary data.</text>
</comment>